<dbReference type="PANTHER" id="PTHR24271">
    <property type="entry name" value="KALLIKREIN-RELATED"/>
    <property type="match status" value="1"/>
</dbReference>
<dbReference type="EMBL" id="VYXE01006359">
    <property type="protein sequence ID" value="NWT25426.1"/>
    <property type="molecule type" value="Genomic_DNA"/>
</dbReference>
<evidence type="ECO:0000259" key="2">
    <source>
        <dbReference type="Pfam" id="PF00089"/>
    </source>
</evidence>
<reference evidence="3 4" key="1">
    <citation type="submission" date="2019-09" db="EMBL/GenBank/DDBJ databases">
        <title>Bird 10,000 Genomes (B10K) Project - Family phase.</title>
        <authorList>
            <person name="Zhang G."/>
        </authorList>
    </citation>
    <scope>NUCLEOTIDE SEQUENCE [LARGE SCALE GENOMIC DNA]</scope>
    <source>
        <strain evidence="3">B10K-DU-001-69</strain>
        <tissue evidence="3">Muscle</tissue>
    </source>
</reference>
<feature type="non-terminal residue" evidence="3">
    <location>
        <position position="122"/>
    </location>
</feature>
<evidence type="ECO:0000313" key="3">
    <source>
        <dbReference type="EMBL" id="NWT25426.1"/>
    </source>
</evidence>
<dbReference type="InterPro" id="IPR001254">
    <property type="entry name" value="Trypsin_dom"/>
</dbReference>
<evidence type="ECO:0000313" key="4">
    <source>
        <dbReference type="Proteomes" id="UP000583740"/>
    </source>
</evidence>
<dbReference type="SUPFAM" id="SSF50494">
    <property type="entry name" value="Trypsin-like serine proteases"/>
    <property type="match status" value="1"/>
</dbReference>
<dbReference type="InterPro" id="IPR043504">
    <property type="entry name" value="Peptidase_S1_PA_chymotrypsin"/>
</dbReference>
<dbReference type="GO" id="GO:0004252">
    <property type="term" value="F:serine-type endopeptidase activity"/>
    <property type="evidence" value="ECO:0007669"/>
    <property type="project" value="InterPro"/>
</dbReference>
<evidence type="ECO:0000256" key="1">
    <source>
        <dbReference type="ARBA" id="ARBA00023157"/>
    </source>
</evidence>
<accession>A0A7K5M3X3</accession>
<dbReference type="Proteomes" id="UP000583740">
    <property type="component" value="Unassembled WGS sequence"/>
</dbReference>
<gene>
    <name evidence="3" type="primary">Gzmm</name>
    <name evidence="3" type="ORF">CARCAR_R11029</name>
</gene>
<dbReference type="Pfam" id="PF00089">
    <property type="entry name" value="Trypsin"/>
    <property type="match status" value="1"/>
</dbReference>
<name>A0A7K5M3X3_CARCD</name>
<protein>
    <submittedName>
        <fullName evidence="3">GRAM protein</fullName>
    </submittedName>
</protein>
<keyword evidence="1" id="KW-1015">Disulfide bond</keyword>
<dbReference type="InterPro" id="IPR009003">
    <property type="entry name" value="Peptidase_S1_PA"/>
</dbReference>
<feature type="non-terminal residue" evidence="3">
    <location>
        <position position="1"/>
    </location>
</feature>
<dbReference type="AlphaFoldDB" id="A0A7K5M3X3"/>
<proteinExistence type="predicted"/>
<sequence>RRLSPTLQEMNVTVMDARMCNNSRFWHGEIGPAMICFQGQRRGSAPAKVRCSAGRGGGLCPLAHSPVSPPPQGDSGGPLVCGKRPAVAGVVSFSGKNATDPFKPPVAASTVKHKKWIKKILR</sequence>
<dbReference type="Gene3D" id="2.40.10.10">
    <property type="entry name" value="Trypsin-like serine proteases"/>
    <property type="match status" value="1"/>
</dbReference>
<dbReference type="GO" id="GO:0006508">
    <property type="term" value="P:proteolysis"/>
    <property type="evidence" value="ECO:0007669"/>
    <property type="project" value="InterPro"/>
</dbReference>
<keyword evidence="4" id="KW-1185">Reference proteome</keyword>
<dbReference type="PANTHER" id="PTHR24271:SF51">
    <property type="entry name" value="GRANZYME M"/>
    <property type="match status" value="1"/>
</dbReference>
<comment type="caution">
    <text evidence="3">The sequence shown here is derived from an EMBL/GenBank/DDBJ whole genome shotgun (WGS) entry which is preliminary data.</text>
</comment>
<organism evidence="3 4">
    <name type="scientific">Cardinalis cardinalis</name>
    <name type="common">Northern cardinal</name>
    <dbReference type="NCBI Taxonomy" id="98964"/>
    <lineage>
        <taxon>Eukaryota</taxon>
        <taxon>Metazoa</taxon>
        <taxon>Chordata</taxon>
        <taxon>Craniata</taxon>
        <taxon>Vertebrata</taxon>
        <taxon>Euteleostomi</taxon>
        <taxon>Archelosauria</taxon>
        <taxon>Archosauria</taxon>
        <taxon>Dinosauria</taxon>
        <taxon>Saurischia</taxon>
        <taxon>Theropoda</taxon>
        <taxon>Coelurosauria</taxon>
        <taxon>Aves</taxon>
        <taxon>Neognathae</taxon>
        <taxon>Neoaves</taxon>
        <taxon>Telluraves</taxon>
        <taxon>Australaves</taxon>
        <taxon>Passeriformes</taxon>
        <taxon>Cardinalidae</taxon>
        <taxon>Cardinalis</taxon>
    </lineage>
</organism>
<feature type="domain" description="Peptidase S1" evidence="2">
    <location>
        <begin position="72"/>
        <end position="117"/>
    </location>
</feature>